<evidence type="ECO:0000256" key="2">
    <source>
        <dbReference type="SAM" id="SignalP"/>
    </source>
</evidence>
<feature type="region of interest" description="Disordered" evidence="1">
    <location>
        <begin position="181"/>
        <end position="203"/>
    </location>
</feature>
<evidence type="ECO:0000256" key="1">
    <source>
        <dbReference type="SAM" id="MobiDB-lite"/>
    </source>
</evidence>
<keyword evidence="3" id="KW-1185">Reference proteome</keyword>
<gene>
    <name evidence="4" type="primary">LOC107071169</name>
</gene>
<dbReference type="Proteomes" id="UP000694924">
    <property type="component" value="Unplaced"/>
</dbReference>
<feature type="signal peptide" evidence="2">
    <location>
        <begin position="1"/>
        <end position="18"/>
    </location>
</feature>
<reference evidence="4" key="1">
    <citation type="submission" date="2025-08" db="UniProtKB">
        <authorList>
            <consortium name="RefSeq"/>
        </authorList>
    </citation>
    <scope>IDENTIFICATION</scope>
    <source>
        <tissue evidence="4">Whole body</tissue>
    </source>
</reference>
<feature type="chain" id="PRO_5046254953" evidence="2">
    <location>
        <begin position="19"/>
        <end position="386"/>
    </location>
</feature>
<protein>
    <submittedName>
        <fullName evidence="4">Uncharacterized protein LOC107071169</fullName>
    </submittedName>
</protein>
<proteinExistence type="predicted"/>
<sequence>MKLIYNFLVLLFVREAFGAVARKPPAFSNPVYSNAYLPAAMQVIFHAVDQLKIIQAEKTMETTSIASTSSSISSTSTFVQMNEPTTMGIIDDDDNTKETEIMEMAETVTKSFNNKNEEKLYYNVEYPTTTLGSSIIDDEHQELPESHEETPEMNYATPETNYEKAEMVEKEDTIEMNQELPEINEEESNIDSKDLTSSTTTTTTTNTKVSVENQPSIDSIVEGIYEILKPTSTDIYEDGYDEYNENLKKEKIEEENDENRFMMLGEKVTQVPRPSLSNYLKRAKVEPRASLVQLASLYDALGKDARKQGYGKYFGYSKEVLQVLETSSEGGIGPQLKTLLDKLLERNELTREDAKNKTNMVIRDLQDPASELSKDLRNLLPLRFSS</sequence>
<evidence type="ECO:0000313" key="4">
    <source>
        <dbReference type="RefSeq" id="XP_015185406.1"/>
    </source>
</evidence>
<name>A0ABM1IYW9_POLDO</name>
<dbReference type="GeneID" id="107071169"/>
<keyword evidence="2" id="KW-0732">Signal</keyword>
<dbReference type="RefSeq" id="XP_015185406.1">
    <property type="nucleotide sequence ID" value="XM_015329920.1"/>
</dbReference>
<evidence type="ECO:0000313" key="3">
    <source>
        <dbReference type="Proteomes" id="UP000694924"/>
    </source>
</evidence>
<organism evidence="3 4">
    <name type="scientific">Polistes dominula</name>
    <name type="common">European paper wasp</name>
    <name type="synonym">Vespa dominula</name>
    <dbReference type="NCBI Taxonomy" id="743375"/>
    <lineage>
        <taxon>Eukaryota</taxon>
        <taxon>Metazoa</taxon>
        <taxon>Ecdysozoa</taxon>
        <taxon>Arthropoda</taxon>
        <taxon>Hexapoda</taxon>
        <taxon>Insecta</taxon>
        <taxon>Pterygota</taxon>
        <taxon>Neoptera</taxon>
        <taxon>Endopterygota</taxon>
        <taxon>Hymenoptera</taxon>
        <taxon>Apocrita</taxon>
        <taxon>Aculeata</taxon>
        <taxon>Vespoidea</taxon>
        <taxon>Vespidae</taxon>
        <taxon>Polistinae</taxon>
        <taxon>Polistini</taxon>
        <taxon>Polistes</taxon>
    </lineage>
</organism>
<accession>A0ABM1IYW9</accession>